<dbReference type="EMBL" id="FOBB01000002">
    <property type="protein sequence ID" value="SEL52490.1"/>
    <property type="molecule type" value="Genomic_DNA"/>
</dbReference>
<dbReference type="GO" id="GO:0009244">
    <property type="term" value="P:lipopolysaccharide core region biosynthetic process"/>
    <property type="evidence" value="ECO:0007669"/>
    <property type="project" value="TreeGrafter"/>
</dbReference>
<dbReference type="OrthoDB" id="9797795at2"/>
<accession>A0A1H7QWW6</accession>
<dbReference type="InterPro" id="IPR002201">
    <property type="entry name" value="Glyco_trans_9"/>
</dbReference>
<keyword evidence="1" id="KW-0328">Glycosyltransferase</keyword>
<dbReference type="RefSeq" id="WP_089909804.1">
    <property type="nucleotide sequence ID" value="NZ_FOBB01000002.1"/>
</dbReference>
<dbReference type="Proteomes" id="UP000198984">
    <property type="component" value="Unassembled WGS sequence"/>
</dbReference>
<dbReference type="PANTHER" id="PTHR30160">
    <property type="entry name" value="TETRAACYLDISACCHARIDE 4'-KINASE-RELATED"/>
    <property type="match status" value="1"/>
</dbReference>
<sequence length="335" mass="37101">MMRKIAVFRALQLGDMLCAIPAIRSLRIAHPKAHITLLGLPWAKALVQRFNQYFDAFIPFPGFPGLPEQEVDVRQLPAFFTAMQQQEFSLVLQMQGNGSIVNPMVALMGARHTAGFWRKEDYCPDPDHYLEYPDTVPEVIRHLMLMEHLGIKPQGEQLEFPLTPQDEKDLHAAHLKLKYPYVCVHPGSRGAWRQWPPAAFAVVADKIAEMGYQVVLTGTAEEHPLMAAVADHMQNPSLNTAGKTNLGAMGVLLKGAAMLLSNCTGVAHMADALQTPSVIISMDGEAQRWAALNTELHRTIDWTKEQDIAAVTAAAQALLAERLGKLPTQPLARFF</sequence>
<dbReference type="InterPro" id="IPR051199">
    <property type="entry name" value="LPS_LOS_Heptosyltrfase"/>
</dbReference>
<reference evidence="3 4" key="1">
    <citation type="submission" date="2016-10" db="EMBL/GenBank/DDBJ databases">
        <authorList>
            <person name="de Groot N.N."/>
        </authorList>
    </citation>
    <scope>NUCLEOTIDE SEQUENCE [LARGE SCALE GENOMIC DNA]</scope>
    <source>
        <strain evidence="3 4">DSM 21039</strain>
    </source>
</reference>
<name>A0A1H7QWW6_9BACT</name>
<gene>
    <name evidence="3" type="ORF">SAMN04488505_102468</name>
</gene>
<dbReference type="CDD" id="cd03789">
    <property type="entry name" value="GT9_LPS_heptosyltransferase"/>
    <property type="match status" value="1"/>
</dbReference>
<keyword evidence="4" id="KW-1185">Reference proteome</keyword>
<proteinExistence type="predicted"/>
<organism evidence="3 4">
    <name type="scientific">Chitinophaga rupis</name>
    <dbReference type="NCBI Taxonomy" id="573321"/>
    <lineage>
        <taxon>Bacteria</taxon>
        <taxon>Pseudomonadati</taxon>
        <taxon>Bacteroidota</taxon>
        <taxon>Chitinophagia</taxon>
        <taxon>Chitinophagales</taxon>
        <taxon>Chitinophagaceae</taxon>
        <taxon>Chitinophaga</taxon>
    </lineage>
</organism>
<protein>
    <submittedName>
        <fullName evidence="3">ADP-heptose:LPS heptosyltransferase</fullName>
    </submittedName>
</protein>
<dbReference type="Pfam" id="PF01075">
    <property type="entry name" value="Glyco_transf_9"/>
    <property type="match status" value="1"/>
</dbReference>
<dbReference type="AlphaFoldDB" id="A0A1H7QWW6"/>
<dbReference type="STRING" id="573321.SAMN04488505_102468"/>
<dbReference type="SUPFAM" id="SSF53756">
    <property type="entry name" value="UDP-Glycosyltransferase/glycogen phosphorylase"/>
    <property type="match status" value="1"/>
</dbReference>
<evidence type="ECO:0000313" key="3">
    <source>
        <dbReference type="EMBL" id="SEL52490.1"/>
    </source>
</evidence>
<dbReference type="GO" id="GO:0005829">
    <property type="term" value="C:cytosol"/>
    <property type="evidence" value="ECO:0007669"/>
    <property type="project" value="TreeGrafter"/>
</dbReference>
<dbReference type="GO" id="GO:0008713">
    <property type="term" value="F:ADP-heptose-lipopolysaccharide heptosyltransferase activity"/>
    <property type="evidence" value="ECO:0007669"/>
    <property type="project" value="TreeGrafter"/>
</dbReference>
<dbReference type="PANTHER" id="PTHR30160:SF1">
    <property type="entry name" value="LIPOPOLYSACCHARIDE 1,2-N-ACETYLGLUCOSAMINETRANSFERASE-RELATED"/>
    <property type="match status" value="1"/>
</dbReference>
<evidence type="ECO:0000256" key="1">
    <source>
        <dbReference type="ARBA" id="ARBA00022676"/>
    </source>
</evidence>
<evidence type="ECO:0000313" key="4">
    <source>
        <dbReference type="Proteomes" id="UP000198984"/>
    </source>
</evidence>
<keyword evidence="2 3" id="KW-0808">Transferase</keyword>
<dbReference type="Gene3D" id="3.40.50.2000">
    <property type="entry name" value="Glycogen Phosphorylase B"/>
    <property type="match status" value="2"/>
</dbReference>
<evidence type="ECO:0000256" key="2">
    <source>
        <dbReference type="ARBA" id="ARBA00022679"/>
    </source>
</evidence>